<dbReference type="Gene3D" id="2.130.10.10">
    <property type="entry name" value="YVTN repeat-like/Quinoprotein amine dehydrogenase"/>
    <property type="match status" value="1"/>
</dbReference>
<gene>
    <name evidence="2" type="ORF">IT41_12785</name>
</gene>
<dbReference type="InterPro" id="IPR015943">
    <property type="entry name" value="WD40/YVTN_repeat-like_dom_sf"/>
</dbReference>
<evidence type="ECO:0000313" key="2">
    <source>
        <dbReference type="EMBL" id="KGJ03807.1"/>
    </source>
</evidence>
<dbReference type="Proteomes" id="UP000029846">
    <property type="component" value="Unassembled WGS sequence"/>
</dbReference>
<dbReference type="eggNOG" id="COG1520">
    <property type="taxonomic scope" value="Bacteria"/>
</dbReference>
<comment type="caution">
    <text evidence="2">The sequence shown here is derived from an EMBL/GenBank/DDBJ whole genome shotgun (WGS) entry which is preliminary data.</text>
</comment>
<feature type="domain" description="Pyrrolo-quinoline quinone repeat" evidence="1">
    <location>
        <begin position="126"/>
        <end position="361"/>
    </location>
</feature>
<evidence type="ECO:0000313" key="3">
    <source>
        <dbReference type="Proteomes" id="UP000029846"/>
    </source>
</evidence>
<proteinExistence type="predicted"/>
<accession>A0A099F0V6</accession>
<dbReference type="InterPro" id="IPR018391">
    <property type="entry name" value="PQQ_b-propeller_rpt"/>
</dbReference>
<dbReference type="Pfam" id="PF13360">
    <property type="entry name" value="PQQ_2"/>
    <property type="match status" value="2"/>
</dbReference>
<dbReference type="EMBL" id="JRKN01000017">
    <property type="protein sequence ID" value="KGJ03807.1"/>
    <property type="molecule type" value="Genomic_DNA"/>
</dbReference>
<reference evidence="2 3" key="1">
    <citation type="submission" date="2014-09" db="EMBL/GenBank/DDBJ databases">
        <authorList>
            <person name="McGinnis J.M."/>
            <person name="Wolfgang W.J."/>
        </authorList>
    </citation>
    <scope>NUCLEOTIDE SEQUENCE [LARGE SCALE GENOMIC DNA]</scope>
    <source>
        <strain evidence="2 3">JCM 14014</strain>
    </source>
</reference>
<dbReference type="InterPro" id="IPR002372">
    <property type="entry name" value="PQQ_rpt_dom"/>
</dbReference>
<feature type="domain" description="Pyrrolo-quinoline quinone repeat" evidence="1">
    <location>
        <begin position="384"/>
        <end position="443"/>
    </location>
</feature>
<dbReference type="SMART" id="SM00564">
    <property type="entry name" value="PQQ"/>
    <property type="match status" value="7"/>
</dbReference>
<keyword evidence="3" id="KW-1185">Reference proteome</keyword>
<dbReference type="PROSITE" id="PS51257">
    <property type="entry name" value="PROKAR_LIPOPROTEIN"/>
    <property type="match status" value="1"/>
</dbReference>
<evidence type="ECO:0000259" key="1">
    <source>
        <dbReference type="Pfam" id="PF13360"/>
    </source>
</evidence>
<dbReference type="AlphaFoldDB" id="A0A099F0V6"/>
<dbReference type="SUPFAM" id="SSF50998">
    <property type="entry name" value="Quinoprotein alcohol dehydrogenase-like"/>
    <property type="match status" value="1"/>
</dbReference>
<dbReference type="PANTHER" id="PTHR34512">
    <property type="entry name" value="CELL SURFACE PROTEIN"/>
    <property type="match status" value="1"/>
</dbReference>
<sequence length="444" mass="45799">MERAMTRFQLIAALAGLTVLSACIQREEILQGERLDPRDVLSEGAPAAEGPAAPTGTALSLPAVRGNADWPQRAGSAQHVAGNMAIGAGTGRVFAADIGAASDRRQRITAAPVVASGLVFTMDSHARVTATTTGGGQAWSVDLRPATEGGNSASGGGLAYEGNRVFATTGYGELVALDARTGGIAWRQRVEAPVSGAPTVSDGVVYLLGRDATGWAVRANDGKVLWRAYGNDGMAGVLGVSSPAVSGNAVVFPFATGQLLAVDRESGNQLWSADVAGSRLGRSITLFRDMTGDPVIAGGTVYAGTSSGRSGAFDLATGMQKWAAREGASSPVLAVGNSVFLVNDQAQLIRLDAANGARIWMQKLPYFTKQIVRKQDRVWNHYGPVLAGSKLYIASSDGYLRVFDPASGALIGTAEIPGGAAAAPAVAGQTLYVVTHDGQLIAYR</sequence>
<name>A0A099F0V6_9RHOB</name>
<organism evidence="2 3">
    <name type="scientific">Paracoccus halophilus</name>
    <dbReference type="NCBI Taxonomy" id="376733"/>
    <lineage>
        <taxon>Bacteria</taxon>
        <taxon>Pseudomonadati</taxon>
        <taxon>Pseudomonadota</taxon>
        <taxon>Alphaproteobacteria</taxon>
        <taxon>Rhodobacterales</taxon>
        <taxon>Paracoccaceae</taxon>
        <taxon>Paracoccus</taxon>
    </lineage>
</organism>
<dbReference type="PANTHER" id="PTHR34512:SF30">
    <property type="entry name" value="OUTER MEMBRANE PROTEIN ASSEMBLY FACTOR BAMB"/>
    <property type="match status" value="1"/>
</dbReference>
<protein>
    <submittedName>
        <fullName evidence="2">Quinoprotein</fullName>
    </submittedName>
</protein>
<reference evidence="2 3" key="2">
    <citation type="submission" date="2014-10" db="EMBL/GenBank/DDBJ databases">
        <title>Paracoccus sanguinis sp. nov., isolated from clinical specimens of New York State patients.</title>
        <authorList>
            <person name="Mingle L.A."/>
            <person name="Cole J.A."/>
            <person name="Lapierre P."/>
            <person name="Musser K.A."/>
        </authorList>
    </citation>
    <scope>NUCLEOTIDE SEQUENCE [LARGE SCALE GENOMIC DNA]</scope>
    <source>
        <strain evidence="2 3">JCM 14014</strain>
    </source>
</reference>
<dbReference type="STRING" id="376733.SAMN04487972_11637"/>
<dbReference type="InterPro" id="IPR011047">
    <property type="entry name" value="Quinoprotein_ADH-like_sf"/>
</dbReference>